<dbReference type="PANTHER" id="PTHR21240">
    <property type="entry name" value="2-AMINO-3-CARBOXYLMUCONATE-6-SEMIALDEHYDE DECARBOXYLASE"/>
    <property type="match status" value="1"/>
</dbReference>
<dbReference type="CDD" id="cd01292">
    <property type="entry name" value="metallo-dependent_hydrolases"/>
    <property type="match status" value="1"/>
</dbReference>
<reference evidence="3 4" key="1">
    <citation type="submission" date="2017-06" db="EMBL/GenBank/DDBJ databases">
        <authorList>
            <person name="Kim H.J."/>
            <person name="Triplett B.A."/>
        </authorList>
    </citation>
    <scope>NUCLEOTIDE SEQUENCE [LARGE SCALE GENOMIC DNA]</scope>
    <source>
        <strain evidence="3 4">DSM 19307</strain>
    </source>
</reference>
<sequence>MDYKSILLSFLGTFIATLGNSQIFDVHLHSYTDNDYWGGQTHPTGIMSPSSAQEHLAQTIEMMDKHNVQYAIVSGSVESISKYVEADSRFIPGYMDEEELIPIKEFETHVKEGTIRVFGEVAGVYFGRTLNDPIYAPYLKICEEYGIPVAYHTGGGPPMTPYRCCPKFRISHGDPLLIEDVLIKYPKLQVYLMHSGEVFFENAVRMLNLYQHLYVDLGVLLWVSPLTQDYAVRFLKSAKNSGVLNRVMFGTDQMVWPGAATKSIEFLNSLEFLTPEDKQMIVYDNAIRFFKIDE</sequence>
<feature type="domain" description="Amidohydrolase-related" evidence="2">
    <location>
        <begin position="86"/>
        <end position="291"/>
    </location>
</feature>
<dbReference type="OrthoDB" id="5450317at2"/>
<dbReference type="GO" id="GO:0019748">
    <property type="term" value="P:secondary metabolic process"/>
    <property type="evidence" value="ECO:0007669"/>
    <property type="project" value="TreeGrafter"/>
</dbReference>
<dbReference type="InterPro" id="IPR032465">
    <property type="entry name" value="ACMSD"/>
</dbReference>
<dbReference type="GO" id="GO:0016787">
    <property type="term" value="F:hydrolase activity"/>
    <property type="evidence" value="ECO:0007669"/>
    <property type="project" value="InterPro"/>
</dbReference>
<keyword evidence="4" id="KW-1185">Reference proteome</keyword>
<evidence type="ECO:0000259" key="2">
    <source>
        <dbReference type="Pfam" id="PF04909"/>
    </source>
</evidence>
<dbReference type="SUPFAM" id="SSF51556">
    <property type="entry name" value="Metallo-dependent hydrolases"/>
    <property type="match status" value="1"/>
</dbReference>
<protein>
    <recommendedName>
        <fullName evidence="2">Amidohydrolase-related domain-containing protein</fullName>
    </recommendedName>
</protein>
<organism evidence="3 4">
    <name type="scientific">Ekhidna lutea</name>
    <dbReference type="NCBI Taxonomy" id="447679"/>
    <lineage>
        <taxon>Bacteria</taxon>
        <taxon>Pseudomonadati</taxon>
        <taxon>Bacteroidota</taxon>
        <taxon>Cytophagia</taxon>
        <taxon>Cytophagales</taxon>
        <taxon>Reichenbachiellaceae</taxon>
        <taxon>Ekhidna</taxon>
    </lineage>
</organism>
<dbReference type="GO" id="GO:0005737">
    <property type="term" value="C:cytoplasm"/>
    <property type="evidence" value="ECO:0007669"/>
    <property type="project" value="TreeGrafter"/>
</dbReference>
<dbReference type="Proteomes" id="UP000198393">
    <property type="component" value="Unassembled WGS sequence"/>
</dbReference>
<dbReference type="Gene3D" id="3.20.20.140">
    <property type="entry name" value="Metal-dependent hydrolases"/>
    <property type="match status" value="1"/>
</dbReference>
<name>A0A239K362_EKHLU</name>
<dbReference type="GO" id="GO:0016831">
    <property type="term" value="F:carboxy-lyase activity"/>
    <property type="evidence" value="ECO:0007669"/>
    <property type="project" value="InterPro"/>
</dbReference>
<dbReference type="EMBL" id="FZPD01000004">
    <property type="protein sequence ID" value="SNT12043.1"/>
    <property type="molecule type" value="Genomic_DNA"/>
</dbReference>
<dbReference type="RefSeq" id="WP_089357085.1">
    <property type="nucleotide sequence ID" value="NZ_FZPD01000004.1"/>
</dbReference>
<gene>
    <name evidence="3" type="ORF">SAMN05421640_2368</name>
</gene>
<accession>A0A239K362</accession>
<evidence type="ECO:0000256" key="1">
    <source>
        <dbReference type="ARBA" id="ARBA00023239"/>
    </source>
</evidence>
<keyword evidence="1" id="KW-0456">Lyase</keyword>
<evidence type="ECO:0000313" key="3">
    <source>
        <dbReference type="EMBL" id="SNT12043.1"/>
    </source>
</evidence>
<proteinExistence type="predicted"/>
<dbReference type="InterPro" id="IPR032466">
    <property type="entry name" value="Metal_Hydrolase"/>
</dbReference>
<dbReference type="Pfam" id="PF04909">
    <property type="entry name" value="Amidohydro_2"/>
    <property type="match status" value="1"/>
</dbReference>
<dbReference type="InterPro" id="IPR006680">
    <property type="entry name" value="Amidohydro-rel"/>
</dbReference>
<dbReference type="AlphaFoldDB" id="A0A239K362"/>
<evidence type="ECO:0000313" key="4">
    <source>
        <dbReference type="Proteomes" id="UP000198393"/>
    </source>
</evidence>
<dbReference type="PANTHER" id="PTHR21240:SF28">
    <property type="entry name" value="ISO-OROTATE DECARBOXYLASE (EUROFUNG)"/>
    <property type="match status" value="1"/>
</dbReference>